<dbReference type="PANTHER" id="PTHR37850">
    <property type="entry name" value="STRU PROTEIN"/>
    <property type="match status" value="1"/>
</dbReference>
<dbReference type="InterPro" id="IPR005106">
    <property type="entry name" value="Asp/hSer_DH_NAD-bd"/>
</dbReference>
<dbReference type="Pfam" id="PF03447">
    <property type="entry name" value="NAD_binding_3"/>
    <property type="match status" value="1"/>
</dbReference>
<feature type="domain" description="SAF" evidence="1">
    <location>
        <begin position="351"/>
        <end position="416"/>
    </location>
</feature>
<evidence type="ECO:0000313" key="2">
    <source>
        <dbReference type="EMBL" id="TLF46110.1"/>
    </source>
</evidence>
<dbReference type="InterPro" id="IPR013974">
    <property type="entry name" value="SAF"/>
</dbReference>
<dbReference type="SUPFAM" id="SSF51735">
    <property type="entry name" value="NAD(P)-binding Rossmann-fold domains"/>
    <property type="match status" value="1"/>
</dbReference>
<dbReference type="Proteomes" id="UP000306973">
    <property type="component" value="Unassembled WGS sequence"/>
</dbReference>
<accession>A0A5R8M9E6</accession>
<protein>
    <submittedName>
        <fullName evidence="2">NAD(P)-dependent oxidoreductase</fullName>
    </submittedName>
</protein>
<dbReference type="InterPro" id="IPR048423">
    <property type="entry name" value="DRL_cat"/>
</dbReference>
<dbReference type="SMART" id="SM00858">
    <property type="entry name" value="SAF"/>
    <property type="match status" value="1"/>
</dbReference>
<evidence type="ECO:0000313" key="3">
    <source>
        <dbReference type="Proteomes" id="UP000306973"/>
    </source>
</evidence>
<dbReference type="PANTHER" id="PTHR37850:SF1">
    <property type="entry name" value="SAF DOMAIN PROTEIN"/>
    <property type="match status" value="1"/>
</dbReference>
<dbReference type="Gene3D" id="3.40.50.720">
    <property type="entry name" value="NAD(P)-binding Rossmann-like Domain"/>
    <property type="match status" value="1"/>
</dbReference>
<dbReference type="RefSeq" id="WP_138182697.1">
    <property type="nucleotide sequence ID" value="NZ_VBUI01000033.1"/>
</dbReference>
<dbReference type="EMBL" id="VBUI01000033">
    <property type="protein sequence ID" value="TLF46110.1"/>
    <property type="molecule type" value="Genomic_DNA"/>
</dbReference>
<keyword evidence="3" id="KW-1185">Reference proteome</keyword>
<dbReference type="GO" id="GO:0050661">
    <property type="term" value="F:NADP binding"/>
    <property type="evidence" value="ECO:0007669"/>
    <property type="project" value="InterPro"/>
</dbReference>
<organism evidence="2 3">
    <name type="scientific">Halomonas urmiana</name>
    <dbReference type="NCBI Taxonomy" id="490901"/>
    <lineage>
        <taxon>Bacteria</taxon>
        <taxon>Pseudomonadati</taxon>
        <taxon>Pseudomonadota</taxon>
        <taxon>Gammaproteobacteria</taxon>
        <taxon>Oceanospirillales</taxon>
        <taxon>Halomonadaceae</taxon>
        <taxon>Halomonas</taxon>
    </lineage>
</organism>
<dbReference type="InterPro" id="IPR036291">
    <property type="entry name" value="NAD(P)-bd_dom_sf"/>
</dbReference>
<dbReference type="CDD" id="cd11616">
    <property type="entry name" value="SAF_DH_OX_like"/>
    <property type="match status" value="1"/>
</dbReference>
<dbReference type="GO" id="GO:0016491">
    <property type="term" value="F:oxidoreductase activity"/>
    <property type="evidence" value="ECO:0007669"/>
    <property type="project" value="InterPro"/>
</dbReference>
<sequence>MIIIDTALAKREEDRNPIRVGMIGAGFQGKGIGLQILTATPGMTLCAVANRHVDAAIKVFNQAGIEPKRCDTTLEIESAIAQGRYAVTQDANALASAEGLDVIIEVTGSIEYAALAVLSAINHGKHVVQMNAELDGTIGPILKKKADQAGVIYTFSDGDQPGVQLNLYRFVQGLGVKPVLCGNIKGLHDPYRNPQTQQAFAERWGQKPAMVASFADGTKISFEQAIVANGTGMRVARRGMLGPDFSGGDPSAPQIPIEETIKSFEPYLSPTGAGLVDYVVGARPGPGVFVIGHQDDPIKQHYLELYKLGKGPYYCFYTPYHLCHFEVPTSVARAALFNDPVLTPRQGPEVGVIAIAKKDLDKGECIGEFGGFEAYGVAENMDVIRAQRLLPIGLALGGIVKHPIKKDTPLTFDDVRLPENRIVNRLYNEQERLYANSPTLA</sequence>
<dbReference type="OrthoDB" id="9777844at2"/>
<name>A0A5R8M9E6_9GAMM</name>
<dbReference type="Pfam" id="PF21135">
    <property type="entry name" value="DRL_cat"/>
    <property type="match status" value="1"/>
</dbReference>
<gene>
    <name evidence="2" type="ORF">FEI13_16940</name>
</gene>
<comment type="caution">
    <text evidence="2">The sequence shown here is derived from an EMBL/GenBank/DDBJ whole genome shotgun (WGS) entry which is preliminary data.</text>
</comment>
<evidence type="ECO:0000259" key="1">
    <source>
        <dbReference type="SMART" id="SM00858"/>
    </source>
</evidence>
<reference evidence="2 3" key="1">
    <citation type="journal article" date="2007" name="Int. J. Syst. Evol. Microbiol.">
        <title>Halomonas saccharevitans sp. nov., Halomonas arcis sp. nov. and Halomonas subterranea sp. nov., halophilic bacteria isolated from hypersaline environments of China.</title>
        <authorList>
            <person name="Xu X.W."/>
            <person name="Wu Y.H."/>
            <person name="Zhou Z."/>
            <person name="Wang C.S."/>
            <person name="Zhou Y.G."/>
            <person name="Zhang H.B."/>
            <person name="Wang Y."/>
            <person name="Wu M."/>
        </authorList>
    </citation>
    <scope>NUCLEOTIDE SEQUENCE [LARGE SCALE GENOMIC DNA]</scope>
    <source>
        <strain evidence="2 3">TBZ3</strain>
    </source>
</reference>
<proteinExistence type="predicted"/>
<dbReference type="AlphaFoldDB" id="A0A5R8M9E6"/>